<sequence>MARLSEFELALKKISDSPLIYEAQIPPECTFFQDVRRYQSIGPQMEIRIVPVNGKIELDPDMEPVSFNKLSGAERKALVDYLTVRLARGDNIGYAWAFFRPADKKRSLVAYGGNVVHDDTYTGKERVTALLSLLRKQKGISNMKRRWFPWIFAVLLISLIAMAGFKYGNLLKNIPFVSSIGQDAGPEMQFYKSVFPDLHTWLYHGEPEQEDVAKKLLKTEYVSSMLHTMTLPDYRQSGEQDMNRGNRLILFVYFNYNGQVGELIRSRRQILAGTEFMRLARIYSTMQSGYASNIFYFKVGDLNIRNTEISNYMKQNMITYRDFKKIRDENAFSELMASDRISYKMKGFLENVYTFTPLRIDTKFNGKSWYLLTRNNSSGNLDFAAFFHQGSATLVPKRIGHLVLEDKRLPSNMAWYAFDDNQAGGMKLSDNTLTYFSTETGQTNQLGIIQEQIRSLGFSKLSQDRINVSVHRELLMGDAKGKYGIQTNDPITSLVLSNLITKSSFEQEASVSLKRDPIQFNTTLIQLSKDDSFSVQSVTITPGTTNIIRLFEPLDSFKARFRDGTTTTFEKASVNLFNPFTFMVTKDSLTLCFRHDIRDMTIRAGDTELKIVKAKDGNYQIVKIP</sequence>
<evidence type="ECO:0000313" key="3">
    <source>
        <dbReference type="Proteomes" id="UP000553343"/>
    </source>
</evidence>
<keyword evidence="1" id="KW-1133">Transmembrane helix</keyword>
<gene>
    <name evidence="2" type="ORF">HXW94_14140</name>
</gene>
<dbReference type="Proteomes" id="UP000553343">
    <property type="component" value="Unassembled WGS sequence"/>
</dbReference>
<dbReference type="EMBL" id="JACADJ010000059">
    <property type="protein sequence ID" value="NWH06111.1"/>
    <property type="molecule type" value="Genomic_DNA"/>
</dbReference>
<accession>A0A850T4U9</accession>
<protein>
    <submittedName>
        <fullName evidence="2">Uncharacterized protein</fullName>
    </submittedName>
</protein>
<keyword evidence="1" id="KW-0472">Membrane</keyword>
<evidence type="ECO:0000256" key="1">
    <source>
        <dbReference type="SAM" id="Phobius"/>
    </source>
</evidence>
<dbReference type="RefSeq" id="WP_178367564.1">
    <property type="nucleotide sequence ID" value="NZ_JACADJ010000059.1"/>
</dbReference>
<organism evidence="2 3">
    <name type="scientific">Desulfobacter latus</name>
    <dbReference type="NCBI Taxonomy" id="2292"/>
    <lineage>
        <taxon>Bacteria</taxon>
        <taxon>Pseudomonadati</taxon>
        <taxon>Thermodesulfobacteriota</taxon>
        <taxon>Desulfobacteria</taxon>
        <taxon>Desulfobacterales</taxon>
        <taxon>Desulfobacteraceae</taxon>
        <taxon>Desulfobacter</taxon>
    </lineage>
</organism>
<keyword evidence="3" id="KW-1185">Reference proteome</keyword>
<keyword evidence="1" id="KW-0812">Transmembrane</keyword>
<proteinExistence type="predicted"/>
<feature type="transmembrane region" description="Helical" evidence="1">
    <location>
        <begin position="147"/>
        <end position="165"/>
    </location>
</feature>
<comment type="caution">
    <text evidence="2">The sequence shown here is derived from an EMBL/GenBank/DDBJ whole genome shotgun (WGS) entry which is preliminary data.</text>
</comment>
<evidence type="ECO:0000313" key="2">
    <source>
        <dbReference type="EMBL" id="NWH06111.1"/>
    </source>
</evidence>
<dbReference type="AlphaFoldDB" id="A0A850T4U9"/>
<reference evidence="2 3" key="1">
    <citation type="submission" date="2020-06" db="EMBL/GenBank/DDBJ databases">
        <title>High-quality draft genome of sulfate reducer Desulfobacter latus type strain AcrS2 isolated from marine sediment.</title>
        <authorList>
            <person name="Hoppe M."/>
            <person name="Larsen C.K."/>
            <person name="Marshall I.P.G."/>
            <person name="Schramm A."/>
            <person name="Marietou A.G."/>
        </authorList>
    </citation>
    <scope>NUCLEOTIDE SEQUENCE [LARGE SCALE GENOMIC DNA]</scope>
    <source>
        <strain evidence="2 3">AcRS2</strain>
    </source>
</reference>
<name>A0A850T4U9_9BACT</name>